<dbReference type="GO" id="GO:0005829">
    <property type="term" value="C:cytosol"/>
    <property type="evidence" value="ECO:0007669"/>
    <property type="project" value="TreeGrafter"/>
</dbReference>
<dbReference type="PROSITE" id="PS01124">
    <property type="entry name" value="HTH_ARAC_FAMILY_2"/>
    <property type="match status" value="1"/>
</dbReference>
<dbReference type="EMBL" id="CP022684">
    <property type="protein sequence ID" value="AUM11799.1"/>
    <property type="molecule type" value="Genomic_DNA"/>
</dbReference>
<dbReference type="AlphaFoldDB" id="A0A2K9LHH1"/>
<evidence type="ECO:0000256" key="1">
    <source>
        <dbReference type="ARBA" id="ARBA00023015"/>
    </source>
</evidence>
<dbReference type="PRINTS" id="PR00032">
    <property type="entry name" value="HTHARAC"/>
</dbReference>
<proteinExistence type="predicted"/>
<evidence type="ECO:0000259" key="4">
    <source>
        <dbReference type="PROSITE" id="PS01124"/>
    </source>
</evidence>
<gene>
    <name evidence="5" type="ORF">Kalk_04910</name>
</gene>
<dbReference type="PANTHER" id="PTHR47894:SF1">
    <property type="entry name" value="HTH-TYPE TRANSCRIPTIONAL REGULATOR VQSM"/>
    <property type="match status" value="1"/>
</dbReference>
<dbReference type="PANTHER" id="PTHR47894">
    <property type="entry name" value="HTH-TYPE TRANSCRIPTIONAL REGULATOR GADX"/>
    <property type="match status" value="1"/>
</dbReference>
<reference evidence="6" key="1">
    <citation type="submission" date="2017-08" db="EMBL/GenBank/DDBJ databases">
        <title>Direct submision.</title>
        <authorList>
            <person name="Kim S.-J."/>
            <person name="Rhee S.-K."/>
        </authorList>
    </citation>
    <scope>NUCLEOTIDE SEQUENCE [LARGE SCALE GENOMIC DNA]</scope>
    <source>
        <strain evidence="6">GI5</strain>
    </source>
</reference>
<evidence type="ECO:0000313" key="5">
    <source>
        <dbReference type="EMBL" id="AUM11799.1"/>
    </source>
</evidence>
<keyword evidence="6" id="KW-1185">Reference proteome</keyword>
<evidence type="ECO:0000256" key="2">
    <source>
        <dbReference type="ARBA" id="ARBA00023125"/>
    </source>
</evidence>
<dbReference type="InterPro" id="IPR018060">
    <property type="entry name" value="HTH_AraC"/>
</dbReference>
<feature type="domain" description="HTH araC/xylS-type" evidence="4">
    <location>
        <begin position="248"/>
        <end position="349"/>
    </location>
</feature>
<dbReference type="Gene3D" id="1.10.10.60">
    <property type="entry name" value="Homeodomain-like"/>
    <property type="match status" value="1"/>
</dbReference>
<dbReference type="Pfam" id="PF12833">
    <property type="entry name" value="HTH_18"/>
    <property type="match status" value="1"/>
</dbReference>
<dbReference type="SMART" id="SM00342">
    <property type="entry name" value="HTH_ARAC"/>
    <property type="match status" value="1"/>
</dbReference>
<dbReference type="InterPro" id="IPR032687">
    <property type="entry name" value="AraC-type_N"/>
</dbReference>
<accession>A0A2K9LHH1</accession>
<organism evidence="5 6">
    <name type="scientific">Ketobacter alkanivorans</name>
    <dbReference type="NCBI Taxonomy" id="1917421"/>
    <lineage>
        <taxon>Bacteria</taxon>
        <taxon>Pseudomonadati</taxon>
        <taxon>Pseudomonadota</taxon>
        <taxon>Gammaproteobacteria</taxon>
        <taxon>Pseudomonadales</taxon>
        <taxon>Ketobacteraceae</taxon>
        <taxon>Ketobacter</taxon>
    </lineage>
</organism>
<dbReference type="InterPro" id="IPR009057">
    <property type="entry name" value="Homeodomain-like_sf"/>
</dbReference>
<keyword evidence="2" id="KW-0238">DNA-binding</keyword>
<dbReference type="Pfam" id="PF12625">
    <property type="entry name" value="Arabinose_bd"/>
    <property type="match status" value="1"/>
</dbReference>
<dbReference type="GO" id="GO:0000976">
    <property type="term" value="F:transcription cis-regulatory region binding"/>
    <property type="evidence" value="ECO:0007669"/>
    <property type="project" value="TreeGrafter"/>
</dbReference>
<dbReference type="KEGG" id="kak:Kalk_04910"/>
<evidence type="ECO:0000313" key="6">
    <source>
        <dbReference type="Proteomes" id="UP000235116"/>
    </source>
</evidence>
<protein>
    <recommendedName>
        <fullName evidence="4">HTH araC/xylS-type domain-containing protein</fullName>
    </recommendedName>
</protein>
<keyword evidence="3" id="KW-0804">Transcription</keyword>
<dbReference type="SUPFAM" id="SSF46689">
    <property type="entry name" value="Homeodomain-like"/>
    <property type="match status" value="1"/>
</dbReference>
<name>A0A2K9LHH1_9GAMM</name>
<dbReference type="InterPro" id="IPR020449">
    <property type="entry name" value="Tscrpt_reg_AraC-type_HTH"/>
</dbReference>
<keyword evidence="1" id="KW-0805">Transcription regulation</keyword>
<sequence>MICLQPCYFLAAFEGRIMPAPTVAFELYDAVFQYMEQLGHSEHTLCEKLNVKSKFDYNHNGRIPLLLYEQAFIAGENLTDDPAFGMRMGGSGFPAHLGVFYYLSMTAKDVSQVMCAISKFFPLAFDFIRLDMETNDSHLRTTFFYNCPRPHRHVIEYITAYWYRVSSQMSFNVDNVPRTLYLKNTQHCENPVVHSIFQSTVILFDQDEDRFDLNLECLGYHSTLTNEKHFTLSESRAVNLLMQLRSQDRIAREICNHVADMLDAGAPSIENVASKMNCSGRTLQRRLAERNLSYQMLLDYVRKDRAIDLLCKTTLPITKIAIRTGFADDSTFHRAFRRWTGMSPGSYRH</sequence>
<dbReference type="GO" id="GO:0003700">
    <property type="term" value="F:DNA-binding transcription factor activity"/>
    <property type="evidence" value="ECO:0007669"/>
    <property type="project" value="InterPro"/>
</dbReference>
<dbReference type="Proteomes" id="UP000235116">
    <property type="component" value="Chromosome"/>
</dbReference>
<evidence type="ECO:0000256" key="3">
    <source>
        <dbReference type="ARBA" id="ARBA00023163"/>
    </source>
</evidence>